<dbReference type="EMBL" id="CP007032">
    <property type="protein sequence ID" value="AHF07992.1"/>
    <property type="molecule type" value="Genomic_DNA"/>
</dbReference>
<keyword evidence="3" id="KW-0902">Two-component regulatory system</keyword>
<dbReference type="Gene3D" id="6.10.250.690">
    <property type="match status" value="1"/>
</dbReference>
<dbReference type="Pfam" id="PF00072">
    <property type="entry name" value="Response_reg"/>
    <property type="match status" value="1"/>
</dbReference>
<dbReference type="KEGG" id="dmt:DESME_13865"/>
<dbReference type="OrthoDB" id="9790454at2"/>
<gene>
    <name evidence="12" type="ORF">DESME_13865</name>
</gene>
<evidence type="ECO:0000256" key="8">
    <source>
        <dbReference type="PROSITE-ProRule" id="PRU00169"/>
    </source>
</evidence>
<dbReference type="RefSeq" id="WP_006715752.1">
    <property type="nucleotide sequence ID" value="NZ_CP007032.1"/>
</dbReference>
<dbReference type="SMART" id="SM00862">
    <property type="entry name" value="Trans_reg_C"/>
    <property type="match status" value="1"/>
</dbReference>
<proteinExistence type="predicted"/>
<evidence type="ECO:0000256" key="9">
    <source>
        <dbReference type="PROSITE-ProRule" id="PRU01091"/>
    </source>
</evidence>
<evidence type="ECO:0000256" key="5">
    <source>
        <dbReference type="ARBA" id="ARBA00023125"/>
    </source>
</evidence>
<dbReference type="Proteomes" id="UP000010847">
    <property type="component" value="Chromosome"/>
</dbReference>
<organism evidence="12 13">
    <name type="scientific">Desulfitobacterium metallireducens DSM 15288</name>
    <dbReference type="NCBI Taxonomy" id="871968"/>
    <lineage>
        <taxon>Bacteria</taxon>
        <taxon>Bacillati</taxon>
        <taxon>Bacillota</taxon>
        <taxon>Clostridia</taxon>
        <taxon>Eubacteriales</taxon>
        <taxon>Desulfitobacteriaceae</taxon>
        <taxon>Desulfitobacterium</taxon>
    </lineage>
</organism>
<dbReference type="PANTHER" id="PTHR48111:SF1">
    <property type="entry name" value="TWO-COMPONENT RESPONSE REGULATOR ORR33"/>
    <property type="match status" value="1"/>
</dbReference>
<evidence type="ECO:0000259" key="10">
    <source>
        <dbReference type="PROSITE" id="PS50110"/>
    </source>
</evidence>
<dbReference type="SMART" id="SM00448">
    <property type="entry name" value="REC"/>
    <property type="match status" value="1"/>
</dbReference>
<feature type="modified residue" description="4-aspartylphosphate" evidence="8">
    <location>
        <position position="53"/>
    </location>
</feature>
<evidence type="ECO:0000256" key="4">
    <source>
        <dbReference type="ARBA" id="ARBA00023015"/>
    </source>
</evidence>
<keyword evidence="6" id="KW-0804">Transcription</keyword>
<feature type="DNA-binding region" description="OmpR/PhoB-type" evidence="9">
    <location>
        <begin position="129"/>
        <end position="228"/>
    </location>
</feature>
<dbReference type="PROSITE" id="PS51755">
    <property type="entry name" value="OMPR_PHOB"/>
    <property type="match status" value="1"/>
</dbReference>
<evidence type="ECO:0000256" key="1">
    <source>
        <dbReference type="ARBA" id="ARBA00018672"/>
    </source>
</evidence>
<dbReference type="InterPro" id="IPR001789">
    <property type="entry name" value="Sig_transdc_resp-reg_receiver"/>
</dbReference>
<evidence type="ECO:0000256" key="3">
    <source>
        <dbReference type="ARBA" id="ARBA00023012"/>
    </source>
</evidence>
<dbReference type="Pfam" id="PF00486">
    <property type="entry name" value="Trans_reg_C"/>
    <property type="match status" value="1"/>
</dbReference>
<dbReference type="GO" id="GO:0000156">
    <property type="term" value="F:phosphorelay response regulator activity"/>
    <property type="evidence" value="ECO:0007669"/>
    <property type="project" value="TreeGrafter"/>
</dbReference>
<evidence type="ECO:0000256" key="2">
    <source>
        <dbReference type="ARBA" id="ARBA00022553"/>
    </source>
</evidence>
<name>W0EB48_9FIRM</name>
<dbReference type="FunFam" id="1.10.10.10:FF:000018">
    <property type="entry name" value="DNA-binding response regulator ResD"/>
    <property type="match status" value="1"/>
</dbReference>
<dbReference type="GO" id="GO:0005829">
    <property type="term" value="C:cytosol"/>
    <property type="evidence" value="ECO:0007669"/>
    <property type="project" value="TreeGrafter"/>
</dbReference>
<dbReference type="GO" id="GO:0000976">
    <property type="term" value="F:transcription cis-regulatory region binding"/>
    <property type="evidence" value="ECO:0007669"/>
    <property type="project" value="TreeGrafter"/>
</dbReference>
<feature type="domain" description="OmpR/PhoB-type" evidence="11">
    <location>
        <begin position="129"/>
        <end position="228"/>
    </location>
</feature>
<dbReference type="InterPro" id="IPR039420">
    <property type="entry name" value="WalR-like"/>
</dbReference>
<keyword evidence="5 9" id="KW-0238">DNA-binding</keyword>
<dbReference type="InterPro" id="IPR016032">
    <property type="entry name" value="Sig_transdc_resp-reg_C-effctor"/>
</dbReference>
<dbReference type="HOGENOM" id="CLU_000445_30_4_9"/>
<dbReference type="STRING" id="871968.DESME_13865"/>
<dbReference type="GO" id="GO:0032993">
    <property type="term" value="C:protein-DNA complex"/>
    <property type="evidence" value="ECO:0007669"/>
    <property type="project" value="TreeGrafter"/>
</dbReference>
<dbReference type="Gene3D" id="1.10.10.10">
    <property type="entry name" value="Winged helix-like DNA-binding domain superfamily/Winged helix DNA-binding domain"/>
    <property type="match status" value="1"/>
</dbReference>
<evidence type="ECO:0000313" key="12">
    <source>
        <dbReference type="EMBL" id="AHF07992.1"/>
    </source>
</evidence>
<evidence type="ECO:0000256" key="6">
    <source>
        <dbReference type="ARBA" id="ARBA00023163"/>
    </source>
</evidence>
<evidence type="ECO:0000313" key="13">
    <source>
        <dbReference type="Proteomes" id="UP000010847"/>
    </source>
</evidence>
<protein>
    <recommendedName>
        <fullName evidence="1">Stage 0 sporulation protein A homolog</fullName>
    </recommendedName>
</protein>
<dbReference type="InterPro" id="IPR036388">
    <property type="entry name" value="WH-like_DNA-bd_sf"/>
</dbReference>
<evidence type="ECO:0000256" key="7">
    <source>
        <dbReference type="ARBA" id="ARBA00024867"/>
    </source>
</evidence>
<comment type="function">
    <text evidence="7">May play the central regulatory role in sporulation. It may be an element of the effector pathway responsible for the activation of sporulation genes in response to nutritional stress. Spo0A may act in concert with spo0H (a sigma factor) to control the expression of some genes that are critical to the sporulation process.</text>
</comment>
<dbReference type="InterPro" id="IPR011006">
    <property type="entry name" value="CheY-like_superfamily"/>
</dbReference>
<dbReference type="GO" id="GO:0006355">
    <property type="term" value="P:regulation of DNA-templated transcription"/>
    <property type="evidence" value="ECO:0007669"/>
    <property type="project" value="InterPro"/>
</dbReference>
<keyword evidence="2 8" id="KW-0597">Phosphoprotein</keyword>
<feature type="domain" description="Response regulatory" evidence="10">
    <location>
        <begin position="4"/>
        <end position="117"/>
    </location>
</feature>
<sequence length="230" mass="26275">MEPKIILVDDEPELLNLVHDYLVREGFNVLTEINGIDGLKRIELEKPDLVLLDWMLPGMSGLEICKHLRQTSSIPIIMLTAKSEEVDRVLGLEFGADDYIVKPFSLRELLARIRTVLRRTLSGVQDPNAGVLHRGELTIDGPSHRVWKREVEIQLTPTEFKILQLLAARPGIAYSRLQLLRQAMGEEYLYYERSIDTHVSNLRKKVEDNPAEPIYIQTVFGVGYRFGEPS</sequence>
<dbReference type="PROSITE" id="PS50110">
    <property type="entry name" value="RESPONSE_REGULATORY"/>
    <property type="match status" value="1"/>
</dbReference>
<dbReference type="PANTHER" id="PTHR48111">
    <property type="entry name" value="REGULATOR OF RPOS"/>
    <property type="match status" value="1"/>
</dbReference>
<accession>W0EB48</accession>
<dbReference type="InterPro" id="IPR001867">
    <property type="entry name" value="OmpR/PhoB-type_DNA-bd"/>
</dbReference>
<dbReference type="SUPFAM" id="SSF46894">
    <property type="entry name" value="C-terminal effector domain of the bipartite response regulators"/>
    <property type="match status" value="1"/>
</dbReference>
<keyword evidence="13" id="KW-1185">Reference proteome</keyword>
<dbReference type="AlphaFoldDB" id="W0EB48"/>
<dbReference type="Gene3D" id="3.40.50.2300">
    <property type="match status" value="1"/>
</dbReference>
<evidence type="ECO:0000259" key="11">
    <source>
        <dbReference type="PROSITE" id="PS51755"/>
    </source>
</evidence>
<dbReference type="SUPFAM" id="SSF52172">
    <property type="entry name" value="CheY-like"/>
    <property type="match status" value="1"/>
</dbReference>
<dbReference type="eggNOG" id="COG0745">
    <property type="taxonomic scope" value="Bacteria"/>
</dbReference>
<dbReference type="CDD" id="cd00383">
    <property type="entry name" value="trans_reg_C"/>
    <property type="match status" value="1"/>
</dbReference>
<dbReference type="FunFam" id="3.40.50.2300:FF:000001">
    <property type="entry name" value="DNA-binding response regulator PhoB"/>
    <property type="match status" value="1"/>
</dbReference>
<reference evidence="12 13" key="1">
    <citation type="submission" date="2013-12" db="EMBL/GenBank/DDBJ databases">
        <authorList>
            <consortium name="DOE Joint Genome Institute"/>
            <person name="Smidt H."/>
            <person name="Huntemann M."/>
            <person name="Han J."/>
            <person name="Chen A."/>
            <person name="Kyrpides N."/>
            <person name="Mavromatis K."/>
            <person name="Markowitz V."/>
            <person name="Palaniappan K."/>
            <person name="Ivanova N."/>
            <person name="Schaumberg A."/>
            <person name="Pati A."/>
            <person name="Liolios K."/>
            <person name="Nordberg H.P."/>
            <person name="Cantor M.N."/>
            <person name="Hua S.X."/>
            <person name="Woyke T."/>
        </authorList>
    </citation>
    <scope>NUCLEOTIDE SEQUENCE [LARGE SCALE GENOMIC DNA]</scope>
    <source>
        <strain evidence="13">DSM 15288</strain>
    </source>
</reference>
<keyword evidence="4" id="KW-0805">Transcription regulation</keyword>